<dbReference type="SUPFAM" id="SSF103473">
    <property type="entry name" value="MFS general substrate transporter"/>
    <property type="match status" value="1"/>
</dbReference>
<feature type="domain" description="Major facilitator superfamily (MFS) profile" evidence="6">
    <location>
        <begin position="139"/>
        <end position="378"/>
    </location>
</feature>
<comment type="subcellular location">
    <subcellularLocation>
        <location evidence="1">Membrane</location>
        <topology evidence="1">Multi-pass membrane protein</topology>
    </subcellularLocation>
</comment>
<feature type="transmembrane region" description="Helical" evidence="5">
    <location>
        <begin position="322"/>
        <end position="343"/>
    </location>
</feature>
<dbReference type="PROSITE" id="PS50850">
    <property type="entry name" value="MFS"/>
    <property type="match status" value="1"/>
</dbReference>
<gene>
    <name evidence="7" type="ORF">DJ013_13615</name>
</gene>
<accession>A0A2Z4GCX1</accession>
<feature type="transmembrane region" description="Helical" evidence="5">
    <location>
        <begin position="156"/>
        <end position="179"/>
    </location>
</feature>
<evidence type="ECO:0000313" key="7">
    <source>
        <dbReference type="EMBL" id="AWV99149.1"/>
    </source>
</evidence>
<keyword evidence="8" id="KW-1185">Reference proteome</keyword>
<dbReference type="InterPro" id="IPR036259">
    <property type="entry name" value="MFS_trans_sf"/>
</dbReference>
<dbReference type="Gene3D" id="1.20.1250.20">
    <property type="entry name" value="MFS general substrate transporter like domains"/>
    <property type="match status" value="2"/>
</dbReference>
<dbReference type="InterPro" id="IPR011701">
    <property type="entry name" value="MFS"/>
</dbReference>
<sequence length="378" mass="40295">MRNSRMAVSAFFFVNGFLYANLMARLPELQAFFNISNSVLGTLLFLVAAGAMTAMPFTGWLTTKYGSDGITRVSGILFCIFTPFVVLYPDVVFAGIFLFLLGTATGSMDVCANGQAVYVERLWGKPIISSFHAVFSIGMALGAGSGGLFSHFDISLLTHLSVLCAACLVIVIIASFHLISDKETTDESEESSGFMWPSKAIIPLGIIALCSMIGEGSMTDWSAIYMNTVVGKEPTFSAIAFGVYAGGMTLGRLFGDKLTTYFGRKKLLKYDAICAIIGLGIALVHVSVFTAFLGFFLVGLGVATAVPIIFSLAGNTKGVKPAVGIAMATSIGYTGFFVGPPSIGFLSDIFGLRLALSVVLLLFGLMLYLVYKYIDEKA</sequence>
<dbReference type="GO" id="GO:0022857">
    <property type="term" value="F:transmembrane transporter activity"/>
    <property type="evidence" value="ECO:0007669"/>
    <property type="project" value="InterPro"/>
</dbReference>
<dbReference type="CDD" id="cd17393">
    <property type="entry name" value="MFS_MosC_like"/>
    <property type="match status" value="1"/>
</dbReference>
<dbReference type="AlphaFoldDB" id="A0A2Z4GCX1"/>
<dbReference type="InterPro" id="IPR051788">
    <property type="entry name" value="MFS_Transporter"/>
</dbReference>
<evidence type="ECO:0000256" key="1">
    <source>
        <dbReference type="ARBA" id="ARBA00004141"/>
    </source>
</evidence>
<feature type="transmembrane region" description="Helical" evidence="5">
    <location>
        <begin position="267"/>
        <end position="286"/>
    </location>
</feature>
<feature type="transmembrane region" description="Helical" evidence="5">
    <location>
        <begin position="122"/>
        <end position="144"/>
    </location>
</feature>
<dbReference type="Proteomes" id="UP000249873">
    <property type="component" value="Chromosome"/>
</dbReference>
<keyword evidence="3 5" id="KW-1133">Transmembrane helix</keyword>
<feature type="transmembrane region" description="Helical" evidence="5">
    <location>
        <begin position="75"/>
        <end position="101"/>
    </location>
</feature>
<dbReference type="InterPro" id="IPR020846">
    <property type="entry name" value="MFS_dom"/>
</dbReference>
<dbReference type="Pfam" id="PF07690">
    <property type="entry name" value="MFS_1"/>
    <property type="match status" value="1"/>
</dbReference>
<evidence type="ECO:0000259" key="6">
    <source>
        <dbReference type="PROSITE" id="PS50850"/>
    </source>
</evidence>
<dbReference type="OrthoDB" id="9809599at2"/>
<feature type="transmembrane region" description="Helical" evidence="5">
    <location>
        <begin position="6"/>
        <end position="24"/>
    </location>
</feature>
<organism evidence="7 8">
    <name type="scientific">Arcticibacterium luteifluviistationis</name>
    <dbReference type="NCBI Taxonomy" id="1784714"/>
    <lineage>
        <taxon>Bacteria</taxon>
        <taxon>Pseudomonadati</taxon>
        <taxon>Bacteroidota</taxon>
        <taxon>Cytophagia</taxon>
        <taxon>Cytophagales</taxon>
        <taxon>Leadbetterellaceae</taxon>
        <taxon>Arcticibacterium</taxon>
    </lineage>
</organism>
<feature type="transmembrane region" description="Helical" evidence="5">
    <location>
        <begin position="236"/>
        <end position="255"/>
    </location>
</feature>
<protein>
    <recommendedName>
        <fullName evidence="6">Major facilitator superfamily (MFS) profile domain-containing protein</fullName>
    </recommendedName>
</protein>
<proteinExistence type="predicted"/>
<keyword evidence="4 5" id="KW-0472">Membrane</keyword>
<feature type="transmembrane region" description="Helical" evidence="5">
    <location>
        <begin position="292"/>
        <end position="310"/>
    </location>
</feature>
<dbReference type="PANTHER" id="PTHR23514">
    <property type="entry name" value="BYPASS OF STOP CODON PROTEIN 6"/>
    <property type="match status" value="1"/>
</dbReference>
<dbReference type="GO" id="GO:0016020">
    <property type="term" value="C:membrane"/>
    <property type="evidence" value="ECO:0007669"/>
    <property type="project" value="UniProtKB-SubCell"/>
</dbReference>
<evidence type="ECO:0000313" key="8">
    <source>
        <dbReference type="Proteomes" id="UP000249873"/>
    </source>
</evidence>
<feature type="transmembrane region" description="Helical" evidence="5">
    <location>
        <begin position="349"/>
        <end position="371"/>
    </location>
</feature>
<name>A0A2Z4GCX1_9BACT</name>
<reference evidence="7 8" key="1">
    <citation type="submission" date="2018-05" db="EMBL/GenBank/DDBJ databases">
        <title>Complete genome sequence of Arcticibacterium luteifluviistationis SM1504T, a cytophagaceae bacterium isolated from Arctic surface seawater.</title>
        <authorList>
            <person name="Li Y."/>
            <person name="Qin Q.-L."/>
        </authorList>
    </citation>
    <scope>NUCLEOTIDE SEQUENCE [LARGE SCALE GENOMIC DNA]</scope>
    <source>
        <strain evidence="7 8">SM1504</strain>
    </source>
</reference>
<feature type="transmembrane region" description="Helical" evidence="5">
    <location>
        <begin position="31"/>
        <end position="55"/>
    </location>
</feature>
<keyword evidence="2 5" id="KW-0812">Transmembrane</keyword>
<dbReference type="EMBL" id="CP029480">
    <property type="protein sequence ID" value="AWV99149.1"/>
    <property type="molecule type" value="Genomic_DNA"/>
</dbReference>
<dbReference type="KEGG" id="als:DJ013_13615"/>
<evidence type="ECO:0000256" key="3">
    <source>
        <dbReference type="ARBA" id="ARBA00022989"/>
    </source>
</evidence>
<dbReference type="PANTHER" id="PTHR23514:SF13">
    <property type="entry name" value="INNER MEMBRANE PROTEIN YBJJ"/>
    <property type="match status" value="1"/>
</dbReference>
<evidence type="ECO:0000256" key="5">
    <source>
        <dbReference type="SAM" id="Phobius"/>
    </source>
</evidence>
<evidence type="ECO:0000256" key="4">
    <source>
        <dbReference type="ARBA" id="ARBA00023136"/>
    </source>
</evidence>
<evidence type="ECO:0000256" key="2">
    <source>
        <dbReference type="ARBA" id="ARBA00022692"/>
    </source>
</evidence>